<dbReference type="PANTHER" id="PTHR43591">
    <property type="entry name" value="METHYLTRANSFERASE"/>
    <property type="match status" value="1"/>
</dbReference>
<reference evidence="4" key="4">
    <citation type="journal article" date="2015" name="G3 (Bethesda)">
        <title>Genome sequences of three phytopathogenic species of the Magnaporthaceae family of fungi.</title>
        <authorList>
            <person name="Okagaki L.H."/>
            <person name="Nunes C.C."/>
            <person name="Sailsbery J."/>
            <person name="Clay B."/>
            <person name="Brown D."/>
            <person name="John T."/>
            <person name="Oh Y."/>
            <person name="Young N."/>
            <person name="Fitzgerald M."/>
            <person name="Haas B.J."/>
            <person name="Zeng Q."/>
            <person name="Young S."/>
            <person name="Adiconis X."/>
            <person name="Fan L."/>
            <person name="Levin J.Z."/>
            <person name="Mitchell T.K."/>
            <person name="Okubara P.A."/>
            <person name="Farman M.L."/>
            <person name="Kohn L.M."/>
            <person name="Birren B."/>
            <person name="Ma L.-J."/>
            <person name="Dean R.A."/>
        </authorList>
    </citation>
    <scope>NUCLEOTIDE SEQUENCE</scope>
    <source>
        <strain evidence="4">R3-111a-1</strain>
    </source>
</reference>
<dbReference type="InterPro" id="IPR029063">
    <property type="entry name" value="SAM-dependent_MTases_sf"/>
</dbReference>
<evidence type="ECO:0000313" key="3">
    <source>
        <dbReference type="EMBL" id="EJT70474.1"/>
    </source>
</evidence>
<reference evidence="3" key="2">
    <citation type="submission" date="2010-07" db="EMBL/GenBank/DDBJ databases">
        <authorList>
            <consortium name="The Broad Institute Genome Sequencing Platform"/>
            <consortium name="Broad Institute Genome Sequencing Center for Infectious Disease"/>
            <person name="Ma L.-J."/>
            <person name="Dead R."/>
            <person name="Young S."/>
            <person name="Zeng Q."/>
            <person name="Koehrsen M."/>
            <person name="Alvarado L."/>
            <person name="Berlin A."/>
            <person name="Chapman S.B."/>
            <person name="Chen Z."/>
            <person name="Freedman E."/>
            <person name="Gellesch M."/>
            <person name="Goldberg J."/>
            <person name="Griggs A."/>
            <person name="Gujja S."/>
            <person name="Heilman E.R."/>
            <person name="Heiman D."/>
            <person name="Hepburn T."/>
            <person name="Howarth C."/>
            <person name="Jen D."/>
            <person name="Larson L."/>
            <person name="Mehta T."/>
            <person name="Neiman D."/>
            <person name="Pearson M."/>
            <person name="Roberts A."/>
            <person name="Saif S."/>
            <person name="Shea T."/>
            <person name="Shenoy N."/>
            <person name="Sisk P."/>
            <person name="Stolte C."/>
            <person name="Sykes S."/>
            <person name="Walk T."/>
            <person name="White J."/>
            <person name="Yandava C."/>
            <person name="Haas B."/>
            <person name="Nusbaum C."/>
            <person name="Birren B."/>
        </authorList>
    </citation>
    <scope>NUCLEOTIDE SEQUENCE</scope>
    <source>
        <strain evidence="3">R3-111a-1</strain>
    </source>
</reference>
<dbReference type="STRING" id="644352.J3PDC9"/>
<evidence type="ECO:0000313" key="4">
    <source>
        <dbReference type="EnsemblFungi" id="EJT70474"/>
    </source>
</evidence>
<reference evidence="4" key="5">
    <citation type="submission" date="2018-04" db="UniProtKB">
        <authorList>
            <consortium name="EnsemblFungi"/>
        </authorList>
    </citation>
    <scope>IDENTIFICATION</scope>
    <source>
        <strain evidence="4">R3-111a-1</strain>
    </source>
</reference>
<dbReference type="GeneID" id="20351955"/>
<reference evidence="3" key="3">
    <citation type="submission" date="2010-09" db="EMBL/GenBank/DDBJ databases">
        <title>Annotation of Gaeumannomyces graminis var. tritici R3-111a-1.</title>
        <authorList>
            <consortium name="The Broad Institute Genome Sequencing Platform"/>
            <person name="Ma L.-J."/>
            <person name="Dead R."/>
            <person name="Young S.K."/>
            <person name="Zeng Q."/>
            <person name="Gargeya S."/>
            <person name="Fitzgerald M."/>
            <person name="Haas B."/>
            <person name="Abouelleil A."/>
            <person name="Alvarado L."/>
            <person name="Arachchi H.M."/>
            <person name="Berlin A."/>
            <person name="Brown A."/>
            <person name="Chapman S.B."/>
            <person name="Chen Z."/>
            <person name="Dunbar C."/>
            <person name="Freedman E."/>
            <person name="Gearin G."/>
            <person name="Gellesch M."/>
            <person name="Goldberg J."/>
            <person name="Griggs A."/>
            <person name="Gujja S."/>
            <person name="Heiman D."/>
            <person name="Howarth C."/>
            <person name="Larson L."/>
            <person name="Lui A."/>
            <person name="MacDonald P.J.P."/>
            <person name="Mehta T."/>
            <person name="Montmayeur A."/>
            <person name="Murphy C."/>
            <person name="Neiman D."/>
            <person name="Pearson M."/>
            <person name="Priest M."/>
            <person name="Roberts A."/>
            <person name="Saif S."/>
            <person name="Shea T."/>
            <person name="Shenoy N."/>
            <person name="Sisk P."/>
            <person name="Stolte C."/>
            <person name="Sykes S."/>
            <person name="Yandava C."/>
            <person name="Wortman J."/>
            <person name="Nusbaum C."/>
            <person name="Birren B."/>
        </authorList>
    </citation>
    <scope>NUCLEOTIDE SEQUENCE</scope>
    <source>
        <strain evidence="3">R3-111a-1</strain>
    </source>
</reference>
<feature type="compositionally biased region" description="Polar residues" evidence="2">
    <location>
        <begin position="1"/>
        <end position="10"/>
    </location>
</feature>
<dbReference type="Gene3D" id="3.40.50.150">
    <property type="entry name" value="Vaccinia Virus protein VP39"/>
    <property type="match status" value="1"/>
</dbReference>
<dbReference type="VEuPathDB" id="FungiDB:GGTG_11497"/>
<dbReference type="EMBL" id="GL385401">
    <property type="protein sequence ID" value="EJT70474.1"/>
    <property type="molecule type" value="Genomic_DNA"/>
</dbReference>
<organism evidence="3">
    <name type="scientific">Gaeumannomyces tritici (strain R3-111a-1)</name>
    <name type="common">Wheat and barley take-all root rot fungus</name>
    <name type="synonym">Gaeumannomyces graminis var. tritici</name>
    <dbReference type="NCBI Taxonomy" id="644352"/>
    <lineage>
        <taxon>Eukaryota</taxon>
        <taxon>Fungi</taxon>
        <taxon>Dikarya</taxon>
        <taxon>Ascomycota</taxon>
        <taxon>Pezizomycotina</taxon>
        <taxon>Sordariomycetes</taxon>
        <taxon>Sordariomycetidae</taxon>
        <taxon>Magnaporthales</taxon>
        <taxon>Magnaporthaceae</taxon>
        <taxon>Gaeumannomyces</taxon>
    </lineage>
</organism>
<feature type="region of interest" description="Disordered" evidence="2">
    <location>
        <begin position="155"/>
        <end position="174"/>
    </location>
</feature>
<gene>
    <name evidence="4" type="primary">20351955</name>
    <name evidence="3" type="ORF">GGTG_11497</name>
</gene>
<dbReference type="GO" id="GO:0008168">
    <property type="term" value="F:methyltransferase activity"/>
    <property type="evidence" value="ECO:0007669"/>
    <property type="project" value="TreeGrafter"/>
</dbReference>
<feature type="compositionally biased region" description="Low complexity" evidence="2">
    <location>
        <begin position="104"/>
        <end position="125"/>
    </location>
</feature>
<evidence type="ECO:0000256" key="2">
    <source>
        <dbReference type="SAM" id="MobiDB-lite"/>
    </source>
</evidence>
<feature type="region of interest" description="Disordered" evidence="2">
    <location>
        <begin position="1"/>
        <end position="125"/>
    </location>
</feature>
<evidence type="ECO:0008006" key="6">
    <source>
        <dbReference type="Google" id="ProtNLM"/>
    </source>
</evidence>
<dbReference type="eggNOG" id="ENOG502S6PS">
    <property type="taxonomic scope" value="Eukaryota"/>
</dbReference>
<evidence type="ECO:0000256" key="1">
    <source>
        <dbReference type="ARBA" id="ARBA00038158"/>
    </source>
</evidence>
<dbReference type="EnsemblFungi" id="EJT70474">
    <property type="protein sequence ID" value="EJT70474"/>
    <property type="gene ID" value="GGTG_11497"/>
</dbReference>
<dbReference type="PANTHER" id="PTHR43591:SF10">
    <property type="entry name" value="ABC TRANSMEMBRANE TYPE-1 DOMAIN-CONTAINING PROTEIN-RELATED"/>
    <property type="match status" value="1"/>
</dbReference>
<dbReference type="AlphaFoldDB" id="J3PDC9"/>
<evidence type="ECO:0000313" key="5">
    <source>
        <dbReference type="Proteomes" id="UP000006039"/>
    </source>
</evidence>
<comment type="similarity">
    <text evidence="1">Belongs to the methyltransferase superfamily. LaeA methyltransferase family.</text>
</comment>
<dbReference type="CDD" id="cd02440">
    <property type="entry name" value="AdoMet_MTases"/>
    <property type="match status" value="1"/>
</dbReference>
<dbReference type="Proteomes" id="UP000006039">
    <property type="component" value="Unassembled WGS sequence"/>
</dbReference>
<dbReference type="SUPFAM" id="SSF53335">
    <property type="entry name" value="S-adenosyl-L-methionine-dependent methyltransferases"/>
    <property type="match status" value="1"/>
</dbReference>
<dbReference type="HOGENOM" id="CLU_010595_7_2_1"/>
<accession>J3PDC9</accession>
<keyword evidence="5" id="KW-1185">Reference proteome</keyword>
<dbReference type="OrthoDB" id="184880at2759"/>
<proteinExistence type="inferred from homology"/>
<reference evidence="5" key="1">
    <citation type="submission" date="2010-07" db="EMBL/GenBank/DDBJ databases">
        <title>The genome sequence of Gaeumannomyces graminis var. tritici strain R3-111a-1.</title>
        <authorList>
            <consortium name="The Broad Institute Genome Sequencing Platform"/>
            <person name="Ma L.-J."/>
            <person name="Dead R."/>
            <person name="Young S."/>
            <person name="Zeng Q."/>
            <person name="Koehrsen M."/>
            <person name="Alvarado L."/>
            <person name="Berlin A."/>
            <person name="Chapman S.B."/>
            <person name="Chen Z."/>
            <person name="Freedman E."/>
            <person name="Gellesch M."/>
            <person name="Goldberg J."/>
            <person name="Griggs A."/>
            <person name="Gujja S."/>
            <person name="Heilman E.R."/>
            <person name="Heiman D."/>
            <person name="Hepburn T."/>
            <person name="Howarth C."/>
            <person name="Jen D."/>
            <person name="Larson L."/>
            <person name="Mehta T."/>
            <person name="Neiman D."/>
            <person name="Pearson M."/>
            <person name="Roberts A."/>
            <person name="Saif S."/>
            <person name="Shea T."/>
            <person name="Shenoy N."/>
            <person name="Sisk P."/>
            <person name="Stolte C."/>
            <person name="Sykes S."/>
            <person name="Walk T."/>
            <person name="White J."/>
            <person name="Yandava C."/>
            <person name="Haas B."/>
            <person name="Nusbaum C."/>
            <person name="Birren B."/>
        </authorList>
    </citation>
    <scope>NUCLEOTIDE SEQUENCE [LARGE SCALE GENOMIC DNA]</scope>
    <source>
        <strain evidence="5">R3-111a-1</strain>
    </source>
</reference>
<name>J3PDC9_GAET3</name>
<dbReference type="Pfam" id="PF13489">
    <property type="entry name" value="Methyltransf_23"/>
    <property type="match status" value="1"/>
</dbReference>
<dbReference type="RefSeq" id="XP_009227652.1">
    <property type="nucleotide sequence ID" value="XM_009229388.1"/>
</dbReference>
<protein>
    <recommendedName>
        <fullName evidence="6">Methyltransferase</fullName>
    </recommendedName>
</protein>
<sequence length="472" mass="51697">MSDPQNQPANAQGPHVSAPDAALGRRETGALRSPELGRGPGTPNRPRPPLAALDPNLSPACNSQALTKPAVQPGSFMGHRQRHGSQSPAVSPKGDTSPPLILGSEPAAAPPTSSNSPQAAAPSSAIPRALAEEHDHEASHQAETGIMADEDEVGAPISVHSDGGYDSEGGSGSESMSGSIIDFVYENGRRYHRLREGQYNFPNDKVEQEREILKHVMIKLLCGKLYYAPIGDSPRNILDVGTGTGIWAIEVADQLPSSIILGIDLSPIQPEYVPPNVRFMVDDAESEWLHPPNHFDYVHFRHAVMAIKNWHRVLEQAFHHIRPGGWIEIQEFTHYPCSSNNTMLQDNPLAQFFLLLDRGLGMMGIDFLQPPRQLPDKARDCGFVNVTEKVLQVPISTWPRNKTLKTIGLHWRSNLFNGLQAIAMGPLTRGCGWTAAQVEIFLVSVRRAIMDNSCQFYMPFHIICAQKPAMPS</sequence>